<feature type="compositionally biased region" description="Basic residues" evidence="9">
    <location>
        <begin position="1084"/>
        <end position="1102"/>
    </location>
</feature>
<evidence type="ECO:0000256" key="1">
    <source>
        <dbReference type="ARBA" id="ARBA00004245"/>
    </source>
</evidence>
<evidence type="ECO:0000313" key="14">
    <source>
        <dbReference type="Proteomes" id="UP001186944"/>
    </source>
</evidence>
<dbReference type="InterPro" id="IPR016130">
    <property type="entry name" value="Tyr_Pase_AS"/>
</dbReference>
<evidence type="ECO:0000256" key="7">
    <source>
        <dbReference type="ARBA" id="ARBA00023212"/>
    </source>
</evidence>
<proteinExistence type="inferred from homology"/>
<dbReference type="InterPro" id="IPR014876">
    <property type="entry name" value="DEK_C"/>
</dbReference>
<feature type="compositionally biased region" description="Basic and acidic residues" evidence="9">
    <location>
        <begin position="867"/>
        <end position="888"/>
    </location>
</feature>
<dbReference type="GO" id="GO:0004722">
    <property type="term" value="F:protein serine/threonine phosphatase activity"/>
    <property type="evidence" value="ECO:0007669"/>
    <property type="project" value="UniProtKB-EC"/>
</dbReference>
<feature type="compositionally biased region" description="Acidic residues" evidence="9">
    <location>
        <begin position="556"/>
        <end position="574"/>
    </location>
</feature>
<dbReference type="PROSITE" id="PS50054">
    <property type="entry name" value="TYR_PHOSPHATASE_DUAL"/>
    <property type="match status" value="1"/>
</dbReference>
<keyword evidence="14" id="KW-1185">Reference proteome</keyword>
<dbReference type="GO" id="GO:0003779">
    <property type="term" value="F:actin binding"/>
    <property type="evidence" value="ECO:0007669"/>
    <property type="project" value="InterPro"/>
</dbReference>
<feature type="compositionally biased region" description="Basic and acidic residues" evidence="9">
    <location>
        <begin position="604"/>
        <end position="615"/>
    </location>
</feature>
<dbReference type="EMBL" id="VSWD01000013">
    <property type="protein sequence ID" value="KAK3084357.1"/>
    <property type="molecule type" value="Genomic_DNA"/>
</dbReference>
<dbReference type="InterPro" id="IPR000340">
    <property type="entry name" value="Dual-sp_phosphatase_cat-dom"/>
</dbReference>
<evidence type="ECO:0000313" key="13">
    <source>
        <dbReference type="EMBL" id="KAK3084357.1"/>
    </source>
</evidence>
<feature type="compositionally biased region" description="Basic and acidic residues" evidence="9">
    <location>
        <begin position="537"/>
        <end position="555"/>
    </location>
</feature>
<name>A0AA88XWF1_PINIB</name>
<feature type="compositionally biased region" description="Low complexity" evidence="9">
    <location>
        <begin position="798"/>
        <end position="811"/>
    </location>
</feature>
<dbReference type="SUPFAM" id="SSF52799">
    <property type="entry name" value="(Phosphotyrosine protein) phosphatases II"/>
    <property type="match status" value="1"/>
</dbReference>
<dbReference type="InterPro" id="IPR043588">
    <property type="entry name" value="SSH-N"/>
</dbReference>
<evidence type="ECO:0000259" key="12">
    <source>
        <dbReference type="PROSITE" id="PS51998"/>
    </source>
</evidence>
<evidence type="ECO:0000256" key="2">
    <source>
        <dbReference type="ARBA" id="ARBA00009580"/>
    </source>
</evidence>
<comment type="caution">
    <text evidence="13">The sequence shown here is derived from an EMBL/GenBank/DDBJ whole genome shotgun (WGS) entry which is preliminary data.</text>
</comment>
<feature type="compositionally biased region" description="Polar residues" evidence="9">
    <location>
        <begin position="652"/>
        <end position="661"/>
    </location>
</feature>
<feature type="compositionally biased region" description="Basic and acidic residues" evidence="9">
    <location>
        <begin position="1057"/>
        <end position="1067"/>
    </location>
</feature>
<feature type="region of interest" description="Disordered" evidence="9">
    <location>
        <begin position="1"/>
        <end position="42"/>
    </location>
</feature>
<evidence type="ECO:0000256" key="3">
    <source>
        <dbReference type="ARBA" id="ARBA00013081"/>
    </source>
</evidence>
<feature type="compositionally biased region" description="Basic and acidic residues" evidence="9">
    <location>
        <begin position="908"/>
        <end position="937"/>
    </location>
</feature>
<feature type="region of interest" description="Disordered" evidence="9">
    <location>
        <begin position="526"/>
        <end position="669"/>
    </location>
</feature>
<dbReference type="SMART" id="SM00195">
    <property type="entry name" value="DSPc"/>
    <property type="match status" value="1"/>
</dbReference>
<feature type="compositionally biased region" description="Acidic residues" evidence="9">
    <location>
        <begin position="18"/>
        <end position="31"/>
    </location>
</feature>
<feature type="region of interest" description="Disordered" evidence="9">
    <location>
        <begin position="745"/>
        <end position="776"/>
    </location>
</feature>
<feature type="region of interest" description="Disordered" evidence="9">
    <location>
        <begin position="1009"/>
        <end position="1144"/>
    </location>
</feature>
<feature type="compositionally biased region" description="Basic and acidic residues" evidence="9">
    <location>
        <begin position="622"/>
        <end position="649"/>
    </location>
</feature>
<dbReference type="InterPro" id="IPR029021">
    <property type="entry name" value="Prot-tyrosine_phosphatase-like"/>
</dbReference>
<dbReference type="PROSITE" id="PS51998">
    <property type="entry name" value="DEK_C"/>
    <property type="match status" value="1"/>
</dbReference>
<feature type="region of interest" description="Disordered" evidence="9">
    <location>
        <begin position="790"/>
        <end position="888"/>
    </location>
</feature>
<dbReference type="InterPro" id="IPR043587">
    <property type="entry name" value="Phosphatase_SSH-like"/>
</dbReference>
<evidence type="ECO:0000256" key="6">
    <source>
        <dbReference type="ARBA" id="ARBA00022912"/>
    </source>
</evidence>
<dbReference type="Pfam" id="PF00782">
    <property type="entry name" value="DSPc"/>
    <property type="match status" value="1"/>
</dbReference>
<keyword evidence="5" id="KW-0378">Hydrolase</keyword>
<evidence type="ECO:0000256" key="9">
    <source>
        <dbReference type="SAM" id="MobiDB-lite"/>
    </source>
</evidence>
<dbReference type="InterPro" id="IPR000387">
    <property type="entry name" value="Tyr_Pase_dom"/>
</dbReference>
<feature type="compositionally biased region" description="Low complexity" evidence="9">
    <location>
        <begin position="706"/>
        <end position="715"/>
    </location>
</feature>
<sequence length="1319" mass="148611">MALVTIQRSPSPSTSAAESEDTVDAVEDLAEPSDKSSPNRQRSFSESYFAVKGAALILPQNENECTYATRKITRSDQGEIQHHLQSMFYLLRPQDTIKVAVKLEGNVPDSNRYMAVVSCIGRQDTEESIILGIDCEDTATIGLVFPIWADTNIKLEGDGGFTVDCCRKSYVFKPVSIQAMWSALQSLNKVVKIAHDNRYIPSGLTHTWVGYYQSRINSTRPQITEWNANETIEFFRSQPIEDENDDEESVFKKKIRVELKNIMMRVDLDEASSKMLRTELEKELKLDLRDYRSFIDNEMLLILGQLDSPTLIKDYVYLGSEWNASNLEELVNNGVGYILNISKEIDNFFPGTFEYMNVREWDSEESDLLKYWEDTHKFICKARDMKSKVLVHCKMGISRSASTVMAHLMKEYELTRQKAYDHTKGLRSCVMPNSSFWKQLEMYEGILAASRQREVFKSKSAVNLAEIDQEDDNKPRDSGDFLGHDLLSHNFHHSQSLPGNFDDSVFLHSIAVKDDTDLCSMEFEMGSRSADSAEDSLSDHPSPKPEDAGKIFHIDGDDDDEDDGSDISDGMEDVDWNKGRTNRRHKDRKSESEDDSQGAQQKKLKPDHSWIKSDSADTQSTDGKEEESGKDVRMEVSVEGTGGKEERIVSEVTESVTTNSDDPSKVMDGENTASIHYERENIPWVSGTVQRTRQDIEERYRERTPSTDTPDTITILVDGKPYHGVTEERQGKGEVTHIIEGATVCESTDEPDKSSMEVMAQEEQSEVSHPAPVYQMEEISLPAGIVLRTKKEIEERSQSSSDVPSSPLQRSASLKGESVVSKRRKPDRERRRTCTPILSPESNTEQITQSGAKTSHSDGEEGASSQRRLEYEEGRSSDGEVSKGEHDMKVYKLMGEEVAVEKGIVQKQRRDIEDKHRSRQSSETKDLPPCKPSKEESESSSLQINPDPLLLAEDKNVPKCDKHVGASDRGSQSGESAIEDMPLEFLDIVRDEDGLRATIAVSKIKSAFEKPPETQIPSKSPIVSRKCTEESQVGKSEGASVEKDNIPEGVGSGDRVNQTKKERKLSESDSEVSVSVHHIERQRYQAHHNYGKKMKKAQKKERKIQNSKLYPLEQRSDDRSQAFSKTLEERPASTSMSDQGKSVDTMNIELDENPIDKVRNLVGKFEISDNKSPSPTSESAAFKDKQFPSTTCVKENAKIISDEEEISQISSLPNVYKDPNADILPEESVHLLQLRRNLRKTSLCSSGRPKSADLLKRHHTSPAYSVFALRRSVGNAANPEDGTDSAFPWDKNKIRRMTGKSHPLTKLENRRNNPFYNTM</sequence>
<dbReference type="Pfam" id="PF08766">
    <property type="entry name" value="DEK_C"/>
    <property type="match status" value="1"/>
</dbReference>
<comment type="subcellular location">
    <subcellularLocation>
        <location evidence="1">Cytoplasm</location>
        <location evidence="1">Cytoskeleton</location>
    </subcellularLocation>
</comment>
<feature type="domain" description="Tyrosine-protein phosphatase" evidence="10">
    <location>
        <begin position="308"/>
        <end position="449"/>
    </location>
</feature>
<keyword evidence="7" id="KW-0206">Cytoskeleton</keyword>
<feature type="region of interest" description="Disordered" evidence="9">
    <location>
        <begin position="699"/>
        <end position="733"/>
    </location>
</feature>
<dbReference type="Proteomes" id="UP001186944">
    <property type="component" value="Unassembled WGS sequence"/>
</dbReference>
<dbReference type="PANTHER" id="PTHR45864:SF2">
    <property type="entry name" value="PROTEIN PHOSPHATASE SLINGSHOT"/>
    <property type="match status" value="1"/>
</dbReference>
<keyword evidence="4" id="KW-0963">Cytoplasm</keyword>
<feature type="compositionally biased region" description="Polar residues" evidence="9">
    <location>
        <begin position="840"/>
        <end position="854"/>
    </location>
</feature>
<evidence type="ECO:0000259" key="10">
    <source>
        <dbReference type="PROSITE" id="PS50054"/>
    </source>
</evidence>
<keyword evidence="6" id="KW-0904">Protein phosphatase</keyword>
<gene>
    <name evidence="13" type="ORF">FSP39_012149</name>
</gene>
<dbReference type="EC" id="3.1.3.16" evidence="3"/>
<dbReference type="FunFam" id="3.90.190.10:FF:000004">
    <property type="entry name" value="Protein phosphatase Slingshot homolog 2"/>
    <property type="match status" value="1"/>
</dbReference>
<comment type="catalytic activity">
    <reaction evidence="8">
        <text>O-phospho-L-threonyl-[protein] + H2O = L-threonyl-[protein] + phosphate</text>
        <dbReference type="Rhea" id="RHEA:47004"/>
        <dbReference type="Rhea" id="RHEA-COMP:11060"/>
        <dbReference type="Rhea" id="RHEA-COMP:11605"/>
        <dbReference type="ChEBI" id="CHEBI:15377"/>
        <dbReference type="ChEBI" id="CHEBI:30013"/>
        <dbReference type="ChEBI" id="CHEBI:43474"/>
        <dbReference type="ChEBI" id="CHEBI:61977"/>
        <dbReference type="EC" id="3.1.3.16"/>
    </reaction>
</comment>
<dbReference type="PANTHER" id="PTHR45864">
    <property type="entry name" value="SLINGSHOT PROTEIN PHOSPHATASE HOMOLOG"/>
    <property type="match status" value="1"/>
</dbReference>
<dbReference type="PROSITE" id="PS00383">
    <property type="entry name" value="TYR_PHOSPHATASE_1"/>
    <property type="match status" value="1"/>
</dbReference>
<evidence type="ECO:0000256" key="4">
    <source>
        <dbReference type="ARBA" id="ARBA00022490"/>
    </source>
</evidence>
<protein>
    <recommendedName>
        <fullName evidence="3">protein-serine/threonine phosphatase</fullName>
        <ecNumber evidence="3">3.1.3.16</ecNumber>
    </recommendedName>
</protein>
<accession>A0AA88XWF1</accession>
<dbReference type="GO" id="GO:0030837">
    <property type="term" value="P:negative regulation of actin filament polymerization"/>
    <property type="evidence" value="ECO:0007669"/>
    <property type="project" value="InterPro"/>
</dbReference>
<reference evidence="13" key="1">
    <citation type="submission" date="2019-08" db="EMBL/GenBank/DDBJ databases">
        <title>The improved chromosome-level genome for the pearl oyster Pinctada fucata martensii using PacBio sequencing and Hi-C.</title>
        <authorList>
            <person name="Zheng Z."/>
        </authorList>
    </citation>
    <scope>NUCLEOTIDE SEQUENCE</scope>
    <source>
        <strain evidence="13">ZZ-2019</strain>
        <tissue evidence="13">Adductor muscle</tissue>
    </source>
</reference>
<feature type="compositionally biased region" description="Basic and acidic residues" evidence="9">
    <location>
        <begin position="1114"/>
        <end position="1131"/>
    </location>
</feature>
<dbReference type="GO" id="GO:0005856">
    <property type="term" value="C:cytoskeleton"/>
    <property type="evidence" value="ECO:0007669"/>
    <property type="project" value="UniProtKB-SubCell"/>
</dbReference>
<feature type="domain" description="Tyrosine specific protein phosphatases" evidence="11">
    <location>
        <begin position="366"/>
        <end position="438"/>
    </location>
</feature>
<organism evidence="13 14">
    <name type="scientific">Pinctada imbricata</name>
    <name type="common">Atlantic pearl-oyster</name>
    <name type="synonym">Pinctada martensii</name>
    <dbReference type="NCBI Taxonomy" id="66713"/>
    <lineage>
        <taxon>Eukaryota</taxon>
        <taxon>Metazoa</taxon>
        <taxon>Spiralia</taxon>
        <taxon>Lophotrochozoa</taxon>
        <taxon>Mollusca</taxon>
        <taxon>Bivalvia</taxon>
        <taxon>Autobranchia</taxon>
        <taxon>Pteriomorphia</taxon>
        <taxon>Pterioida</taxon>
        <taxon>Pterioidea</taxon>
        <taxon>Pteriidae</taxon>
        <taxon>Pinctada</taxon>
    </lineage>
</organism>
<evidence type="ECO:0000259" key="11">
    <source>
        <dbReference type="PROSITE" id="PS50056"/>
    </source>
</evidence>
<dbReference type="Gene3D" id="3.90.190.10">
    <property type="entry name" value="Protein tyrosine phosphatase superfamily"/>
    <property type="match status" value="1"/>
</dbReference>
<feature type="domain" description="DEK-C" evidence="12">
    <location>
        <begin position="249"/>
        <end position="304"/>
    </location>
</feature>
<dbReference type="InterPro" id="IPR020422">
    <property type="entry name" value="TYR_PHOSPHATASE_DUAL_dom"/>
</dbReference>
<evidence type="ECO:0000256" key="5">
    <source>
        <dbReference type="ARBA" id="ARBA00022801"/>
    </source>
</evidence>
<feature type="compositionally biased region" description="Basic and acidic residues" evidence="9">
    <location>
        <begin position="952"/>
        <end position="966"/>
    </location>
</feature>
<dbReference type="Pfam" id="PF23040">
    <property type="entry name" value="PH_SSH1-like_1st"/>
    <property type="match status" value="1"/>
</dbReference>
<dbReference type="PROSITE" id="PS50056">
    <property type="entry name" value="TYR_PHOSPHATASE_2"/>
    <property type="match status" value="1"/>
</dbReference>
<comment type="similarity">
    <text evidence="2">Belongs to the protein-tyrosine phosphatase family.</text>
</comment>
<feature type="compositionally biased region" description="Polar residues" evidence="9">
    <location>
        <begin position="1132"/>
        <end position="1144"/>
    </location>
</feature>
<feature type="region of interest" description="Disordered" evidence="9">
    <location>
        <begin position="900"/>
        <end position="978"/>
    </location>
</feature>
<evidence type="ECO:0000256" key="8">
    <source>
        <dbReference type="ARBA" id="ARBA00048336"/>
    </source>
</evidence>